<dbReference type="FunFam" id="4.10.280.10:FF:000009">
    <property type="entry name" value="Transcription factor HES-1"/>
    <property type="match status" value="1"/>
</dbReference>
<keyword evidence="6" id="KW-1133">Transmembrane helix</keyword>
<keyword evidence="6" id="KW-0472">Membrane</keyword>
<evidence type="ECO:0000256" key="2">
    <source>
        <dbReference type="ARBA" id="ARBA00023015"/>
    </source>
</evidence>
<dbReference type="Gene3D" id="4.10.280.10">
    <property type="entry name" value="Helix-loop-helix DNA-binding domain"/>
    <property type="match status" value="1"/>
</dbReference>
<reference evidence="8" key="1">
    <citation type="submission" date="2017-12" db="EMBL/GenBank/DDBJ databases">
        <title>Genome-wide dissection of sex determination genes in a highly invasive whitefly, Bemisia tabaci Q.</title>
        <authorList>
            <person name="Liu Y."/>
        </authorList>
    </citation>
    <scope>NUCLEOTIDE SEQUENCE</scope>
</reference>
<comment type="subcellular location">
    <subcellularLocation>
        <location evidence="1">Nucleus</location>
    </subcellularLocation>
</comment>
<dbReference type="Pfam" id="PF07527">
    <property type="entry name" value="Hairy_orange"/>
    <property type="match status" value="1"/>
</dbReference>
<dbReference type="SUPFAM" id="SSF47459">
    <property type="entry name" value="HLH, helix-loop-helix DNA-binding domain"/>
    <property type="match status" value="1"/>
</dbReference>
<dbReference type="CDD" id="cd18913">
    <property type="entry name" value="bHLH-O_hairy_like"/>
    <property type="match status" value="1"/>
</dbReference>
<dbReference type="GO" id="GO:0005634">
    <property type="term" value="C:nucleus"/>
    <property type="evidence" value="ECO:0007669"/>
    <property type="project" value="UniProtKB-SubCell"/>
</dbReference>
<proteinExistence type="evidence at transcript level"/>
<accession>A0A451FV06</accession>
<evidence type="ECO:0000256" key="1">
    <source>
        <dbReference type="ARBA" id="ARBA00004123"/>
    </source>
</evidence>
<evidence type="ECO:0000256" key="3">
    <source>
        <dbReference type="ARBA" id="ARBA00023125"/>
    </source>
</evidence>
<dbReference type="PANTHER" id="PTHR10985">
    <property type="entry name" value="BASIC HELIX-LOOP-HELIX TRANSCRIPTION FACTOR, HES-RELATED"/>
    <property type="match status" value="1"/>
</dbReference>
<dbReference type="InterPro" id="IPR011598">
    <property type="entry name" value="bHLH_dom"/>
</dbReference>
<evidence type="ECO:0000259" key="7">
    <source>
        <dbReference type="PROSITE" id="PS50888"/>
    </source>
</evidence>
<dbReference type="Gene3D" id="6.10.250.980">
    <property type="match status" value="1"/>
</dbReference>
<keyword evidence="5" id="KW-0539">Nucleus</keyword>
<dbReference type="GO" id="GO:0006355">
    <property type="term" value="P:regulation of DNA-templated transcription"/>
    <property type="evidence" value="ECO:0007669"/>
    <property type="project" value="InterPro"/>
</dbReference>
<dbReference type="InterPro" id="IPR050370">
    <property type="entry name" value="HES_HEY"/>
</dbReference>
<keyword evidence="6" id="KW-0812">Transmembrane</keyword>
<dbReference type="Pfam" id="PF00010">
    <property type="entry name" value="HLH"/>
    <property type="match status" value="1"/>
</dbReference>
<evidence type="ECO:0000313" key="8">
    <source>
        <dbReference type="EMBL" id="QAB02854.1"/>
    </source>
</evidence>
<feature type="transmembrane region" description="Helical" evidence="6">
    <location>
        <begin position="146"/>
        <end position="165"/>
    </location>
</feature>
<dbReference type="InterPro" id="IPR036638">
    <property type="entry name" value="HLH_DNA-bd_sf"/>
</dbReference>
<dbReference type="GO" id="GO:1990837">
    <property type="term" value="F:sequence-specific double-stranded DNA binding"/>
    <property type="evidence" value="ECO:0007669"/>
    <property type="project" value="UniProtKB-ARBA"/>
</dbReference>
<dbReference type="AlphaFoldDB" id="A0A451FV06"/>
<evidence type="ECO:0000256" key="6">
    <source>
        <dbReference type="SAM" id="Phobius"/>
    </source>
</evidence>
<dbReference type="SMART" id="SM00353">
    <property type="entry name" value="HLH"/>
    <property type="match status" value="1"/>
</dbReference>
<dbReference type="GO" id="GO:0046983">
    <property type="term" value="F:protein dimerization activity"/>
    <property type="evidence" value="ECO:0007669"/>
    <property type="project" value="InterPro"/>
</dbReference>
<keyword evidence="3" id="KW-0238">DNA-binding</keyword>
<keyword evidence="4" id="KW-0804">Transcription</keyword>
<evidence type="ECO:0000256" key="5">
    <source>
        <dbReference type="ARBA" id="ARBA00023242"/>
    </source>
</evidence>
<dbReference type="EMBL" id="MG708314">
    <property type="protein sequence ID" value="QAB02854.1"/>
    <property type="molecule type" value="mRNA"/>
</dbReference>
<evidence type="ECO:0000256" key="4">
    <source>
        <dbReference type="ARBA" id="ARBA00023163"/>
    </source>
</evidence>
<feature type="domain" description="BHLH" evidence="7">
    <location>
        <begin position="37"/>
        <end position="94"/>
    </location>
</feature>
<sequence length="218" mass="25541">MPISEDEFESRVHSSNPLAYHHYHQQQLQMAMSKAEQRKNNKPIMEKKRRARINNCLSELKSLILDAMKKDPARHSKLEKADILEMTVKHLQSVQKQQLSVAMAADPTVVHKFKTGFSECATEVNRFIGRLDGIDAGLATLFKVNLHFFFFFFFFFFLTLFNYLNNRIFPSGRLRRGRPVKGWRQGVEEEIRRCQLPDDLWEDRGQWRLGVAEREAAL</sequence>
<protein>
    <submittedName>
        <fullName evidence="8">Deadpan</fullName>
    </submittedName>
</protein>
<organism evidence="8">
    <name type="scientific">Bemisia tabaci</name>
    <name type="common">Sweetpotato whitefly</name>
    <name type="synonym">Aleurodes tabaci</name>
    <dbReference type="NCBI Taxonomy" id="7038"/>
    <lineage>
        <taxon>Eukaryota</taxon>
        <taxon>Metazoa</taxon>
        <taxon>Ecdysozoa</taxon>
        <taxon>Arthropoda</taxon>
        <taxon>Hexapoda</taxon>
        <taxon>Insecta</taxon>
        <taxon>Pterygota</taxon>
        <taxon>Neoptera</taxon>
        <taxon>Paraneoptera</taxon>
        <taxon>Hemiptera</taxon>
        <taxon>Sternorrhyncha</taxon>
        <taxon>Aleyrodoidea</taxon>
        <taxon>Aleyrodidae</taxon>
        <taxon>Aleyrodinae</taxon>
        <taxon>Bemisia</taxon>
    </lineage>
</organism>
<dbReference type="SUPFAM" id="SSF158457">
    <property type="entry name" value="Orange domain-like"/>
    <property type="match status" value="1"/>
</dbReference>
<dbReference type="PROSITE" id="PS50888">
    <property type="entry name" value="BHLH"/>
    <property type="match status" value="1"/>
</dbReference>
<keyword evidence="2" id="KW-0805">Transcription regulation</keyword>
<name>A0A451FV06_BEMTA</name>
<dbReference type="InterPro" id="IPR003650">
    <property type="entry name" value="Orange_dom"/>
</dbReference>